<dbReference type="SMART" id="SM00280">
    <property type="entry name" value="KAZAL"/>
    <property type="match status" value="1"/>
</dbReference>
<dbReference type="GO" id="GO:0050840">
    <property type="term" value="F:extracellular matrix binding"/>
    <property type="evidence" value="ECO:0007669"/>
    <property type="project" value="TreeGrafter"/>
</dbReference>
<dbReference type="OrthoDB" id="9972865at2759"/>
<comment type="similarity">
    <text evidence="2">Belongs to the SPARC family.</text>
</comment>
<dbReference type="InterPro" id="IPR019577">
    <property type="entry name" value="SPARC/Testican_Ca-bd-dom"/>
</dbReference>
<dbReference type="EMBL" id="BEZZ01002094">
    <property type="protein sequence ID" value="GCC21179.1"/>
    <property type="molecule type" value="Genomic_DNA"/>
</dbReference>
<evidence type="ECO:0000256" key="5">
    <source>
        <dbReference type="ARBA" id="ARBA00022729"/>
    </source>
</evidence>
<dbReference type="SUPFAM" id="SSF100895">
    <property type="entry name" value="Kazal-type serine protease inhibitors"/>
    <property type="match status" value="1"/>
</dbReference>
<dbReference type="PROSITE" id="PS00612">
    <property type="entry name" value="OSTEONECTIN_1"/>
    <property type="match status" value="1"/>
</dbReference>
<dbReference type="GO" id="GO:0005518">
    <property type="term" value="F:collagen binding"/>
    <property type="evidence" value="ECO:0007669"/>
    <property type="project" value="TreeGrafter"/>
</dbReference>
<reference evidence="10 11" key="1">
    <citation type="journal article" date="2018" name="Nat. Ecol. Evol.">
        <title>Shark genomes provide insights into elasmobranch evolution and the origin of vertebrates.</title>
        <authorList>
            <person name="Hara Y"/>
            <person name="Yamaguchi K"/>
            <person name="Onimaru K"/>
            <person name="Kadota M"/>
            <person name="Koyanagi M"/>
            <person name="Keeley SD"/>
            <person name="Tatsumi K"/>
            <person name="Tanaka K"/>
            <person name="Motone F"/>
            <person name="Kageyama Y"/>
            <person name="Nozu R"/>
            <person name="Adachi N"/>
            <person name="Nishimura O"/>
            <person name="Nakagawa R"/>
            <person name="Tanegashima C"/>
            <person name="Kiyatake I"/>
            <person name="Matsumoto R"/>
            <person name="Murakumo K"/>
            <person name="Nishida K"/>
            <person name="Terakita A"/>
            <person name="Kuratani S"/>
            <person name="Sato K"/>
            <person name="Hyodo S Kuraku.S."/>
        </authorList>
    </citation>
    <scope>NUCLEOTIDE SEQUENCE [LARGE SCALE GENOMIC DNA]</scope>
</reference>
<dbReference type="GO" id="GO:0005509">
    <property type="term" value="F:calcium ion binding"/>
    <property type="evidence" value="ECO:0007669"/>
    <property type="project" value="InterPro"/>
</dbReference>
<dbReference type="InterPro" id="IPR003645">
    <property type="entry name" value="Fol_N"/>
</dbReference>
<dbReference type="InterPro" id="IPR036058">
    <property type="entry name" value="Kazal_dom_sf"/>
</dbReference>
<evidence type="ECO:0000256" key="3">
    <source>
        <dbReference type="ARBA" id="ARBA00022525"/>
    </source>
</evidence>
<sequence>MENMNLNQLNPLGSPFQYRNLGPYDSCKNMHCRHGRVCKINEIGNPTCICQAVTSCPVNTPELAQVCGTNNMTYRNPCEFFASKCLLEETEEEHNIHLDYMGPCKYIAPCVDNELNEFPLRLRDWLKNILIHVYEQSPGLLSQKERTAIQEIYDDEQRLQPGDYSLAQLSDDFNQNYHMYIYPVHWQFQQLDQHPIDGVLSHSELAPLRTTLIPLEHCTADFFKGCDFDKDRGVSLREWGTCFGIKEEDINPNFIF</sequence>
<keyword evidence="11" id="KW-1185">Reference proteome</keyword>
<comment type="caution">
    <text evidence="10">The sequence shown here is derived from an EMBL/GenBank/DDBJ whole genome shotgun (WGS) entry which is preliminary data.</text>
</comment>
<keyword evidence="3" id="KW-0964">Secreted</keyword>
<evidence type="ECO:0000313" key="11">
    <source>
        <dbReference type="Proteomes" id="UP000287033"/>
    </source>
</evidence>
<dbReference type="InterPro" id="IPR001999">
    <property type="entry name" value="Osteonectin_CS"/>
</dbReference>
<evidence type="ECO:0000256" key="8">
    <source>
        <dbReference type="ARBA" id="ARBA00023180"/>
    </source>
</evidence>
<dbReference type="SUPFAM" id="SSF47473">
    <property type="entry name" value="EF-hand"/>
    <property type="match status" value="1"/>
</dbReference>
<evidence type="ECO:0000256" key="1">
    <source>
        <dbReference type="ARBA" id="ARBA00004498"/>
    </source>
</evidence>
<keyword evidence="4" id="KW-0272">Extracellular matrix</keyword>
<dbReference type="Gene3D" id="3.30.60.30">
    <property type="match status" value="1"/>
</dbReference>
<dbReference type="STRING" id="137246.A0A401RSR1"/>
<dbReference type="SMART" id="SM00274">
    <property type="entry name" value="FOLN"/>
    <property type="match status" value="1"/>
</dbReference>
<comment type="subcellular location">
    <subcellularLocation>
        <location evidence="1">Secreted</location>
        <location evidence="1">Extracellular space</location>
        <location evidence="1">Extracellular matrix</location>
    </subcellularLocation>
</comment>
<name>A0A401RSR1_CHIPU</name>
<keyword evidence="5" id="KW-0732">Signal</keyword>
<dbReference type="PROSITE" id="PS51465">
    <property type="entry name" value="KAZAL_2"/>
    <property type="match status" value="1"/>
</dbReference>
<proteinExistence type="inferred from homology"/>
<dbReference type="AlphaFoldDB" id="A0A401RSR1"/>
<keyword evidence="7" id="KW-1015">Disulfide bond</keyword>
<organism evidence="10 11">
    <name type="scientific">Chiloscyllium punctatum</name>
    <name type="common">Brownbanded bambooshark</name>
    <name type="synonym">Hemiscyllium punctatum</name>
    <dbReference type="NCBI Taxonomy" id="137246"/>
    <lineage>
        <taxon>Eukaryota</taxon>
        <taxon>Metazoa</taxon>
        <taxon>Chordata</taxon>
        <taxon>Craniata</taxon>
        <taxon>Vertebrata</taxon>
        <taxon>Chondrichthyes</taxon>
        <taxon>Elasmobranchii</taxon>
        <taxon>Galeomorphii</taxon>
        <taxon>Galeoidea</taxon>
        <taxon>Orectolobiformes</taxon>
        <taxon>Hemiscylliidae</taxon>
        <taxon>Chiloscyllium</taxon>
    </lineage>
</organism>
<dbReference type="SUPFAM" id="SSF57196">
    <property type="entry name" value="EGF/Laminin"/>
    <property type="match status" value="1"/>
</dbReference>
<dbReference type="Pfam" id="PF07648">
    <property type="entry name" value="Kazal_2"/>
    <property type="match status" value="1"/>
</dbReference>
<dbReference type="OMA" id="SITIKEW"/>
<dbReference type="PANTHER" id="PTHR13866">
    <property type="entry name" value="SPARC OSTEONECTIN"/>
    <property type="match status" value="1"/>
</dbReference>
<evidence type="ECO:0000256" key="2">
    <source>
        <dbReference type="ARBA" id="ARBA00006404"/>
    </source>
</evidence>
<evidence type="ECO:0000256" key="7">
    <source>
        <dbReference type="ARBA" id="ARBA00023157"/>
    </source>
</evidence>
<dbReference type="Pfam" id="PF10591">
    <property type="entry name" value="SPARC_Ca_bdg"/>
    <property type="match status" value="1"/>
</dbReference>
<keyword evidence="6" id="KW-0106">Calcium</keyword>
<feature type="domain" description="Kazal-like" evidence="9">
    <location>
        <begin position="49"/>
        <end position="106"/>
    </location>
</feature>
<dbReference type="Proteomes" id="UP000287033">
    <property type="component" value="Unassembled WGS sequence"/>
</dbReference>
<dbReference type="InterPro" id="IPR002350">
    <property type="entry name" value="Kazal_dom"/>
</dbReference>
<evidence type="ECO:0000256" key="4">
    <source>
        <dbReference type="ARBA" id="ARBA00022530"/>
    </source>
</evidence>
<keyword evidence="8" id="KW-0325">Glycoprotein</keyword>
<evidence type="ECO:0000259" key="9">
    <source>
        <dbReference type="PROSITE" id="PS51465"/>
    </source>
</evidence>
<protein>
    <recommendedName>
        <fullName evidence="9">Kazal-like domain-containing protein</fullName>
    </recommendedName>
</protein>
<evidence type="ECO:0000256" key="6">
    <source>
        <dbReference type="ARBA" id="ARBA00022837"/>
    </source>
</evidence>
<dbReference type="Gene3D" id="1.10.238.10">
    <property type="entry name" value="EF-hand"/>
    <property type="match status" value="1"/>
</dbReference>
<dbReference type="GO" id="GO:0005615">
    <property type="term" value="C:extracellular space"/>
    <property type="evidence" value="ECO:0007669"/>
    <property type="project" value="InterPro"/>
</dbReference>
<gene>
    <name evidence="10" type="ORF">chiPu_0019646</name>
</gene>
<dbReference type="InterPro" id="IPR011992">
    <property type="entry name" value="EF-hand-dom_pair"/>
</dbReference>
<dbReference type="PANTHER" id="PTHR13866:SF16">
    <property type="entry name" value="SPARC-LIKE PROTEIN 1"/>
    <property type="match status" value="1"/>
</dbReference>
<accession>A0A401RSR1</accession>
<evidence type="ECO:0000313" key="10">
    <source>
        <dbReference type="EMBL" id="GCC21179.1"/>
    </source>
</evidence>